<dbReference type="EMBL" id="AWTR02000055">
    <property type="protein sequence ID" value="ETZ07265.1"/>
    <property type="molecule type" value="Genomic_DNA"/>
</dbReference>
<protein>
    <submittedName>
        <fullName evidence="1">Uncharacterized protein</fullName>
    </submittedName>
</protein>
<organism evidence="1 2">
    <name type="scientific">Holospora obtusa F1</name>
    <dbReference type="NCBI Taxonomy" id="1399147"/>
    <lineage>
        <taxon>Bacteria</taxon>
        <taxon>Pseudomonadati</taxon>
        <taxon>Pseudomonadota</taxon>
        <taxon>Alphaproteobacteria</taxon>
        <taxon>Holosporales</taxon>
        <taxon>Holosporaceae</taxon>
        <taxon>Holospora</taxon>
    </lineage>
</organism>
<dbReference type="AlphaFoldDB" id="W6TH50"/>
<name>W6TH50_HOLOB</name>
<reference evidence="1 2" key="1">
    <citation type="journal article" date="2014" name="FEMS Microbiol. Lett.">
        <title>Draft genome sequences of three Holospora species (Holospora obtusa, Holospora undulata, and Holospora elegans), endonuclear symbiotic bacteria of the ciliate Paramecium caudatum.</title>
        <authorList>
            <person name="Dohra H."/>
            <person name="Tanaka K."/>
            <person name="Suzuki T."/>
            <person name="Fujishima M."/>
            <person name="Suzuki H."/>
        </authorList>
    </citation>
    <scope>NUCLEOTIDE SEQUENCE [LARGE SCALE GENOMIC DNA]</scope>
    <source>
        <strain evidence="1 2">F1</strain>
    </source>
</reference>
<dbReference type="Proteomes" id="UP000019112">
    <property type="component" value="Unassembled WGS sequence"/>
</dbReference>
<comment type="caution">
    <text evidence="1">The sequence shown here is derived from an EMBL/GenBank/DDBJ whole genome shotgun (WGS) entry which is preliminary data.</text>
</comment>
<dbReference type="RefSeq" id="WP_021827728.1">
    <property type="nucleotide sequence ID" value="NZ_AWTR02000055.1"/>
</dbReference>
<keyword evidence="2" id="KW-1185">Reference proteome</keyword>
<proteinExistence type="predicted"/>
<evidence type="ECO:0000313" key="2">
    <source>
        <dbReference type="Proteomes" id="UP000019112"/>
    </source>
</evidence>
<gene>
    <name evidence="1" type="ORF">P618_200539</name>
</gene>
<dbReference type="STRING" id="1399147.P618_200539"/>
<accession>W6TH50</accession>
<evidence type="ECO:0000313" key="1">
    <source>
        <dbReference type="EMBL" id="ETZ07265.1"/>
    </source>
</evidence>
<sequence length="114" mass="12072">MVITCQKIKNTGAHSVTVKPAVLDGLIQTTIIQNIGGFAAKSARMPLAAGGSDSHDSNRNKGDVTSVPIHIMRNAQILFNYLAKHANLAAPIGSLTVADLIKWCQIIDEASHGK</sequence>